<accession>A0A0K0MNM3</accession>
<name>A0A0K0MNM3_9AGAR</name>
<dbReference type="Pfam" id="PF00046">
    <property type="entry name" value="Homeodomain"/>
    <property type="match status" value="1"/>
</dbReference>
<feature type="region of interest" description="Disordered" evidence="8">
    <location>
        <begin position="408"/>
        <end position="491"/>
    </location>
</feature>
<dbReference type="GO" id="GO:0000981">
    <property type="term" value="F:DNA-binding transcription factor activity, RNA polymerase II-specific"/>
    <property type="evidence" value="ECO:0007669"/>
    <property type="project" value="InterPro"/>
</dbReference>
<reference evidence="10" key="1">
    <citation type="journal article" date="2015" name="Curr. Microbiol.">
        <title>Cloning of the A Mating-Type Locus from Lepista nuda and Characterization of Its Genetic Structure.</title>
        <authorList>
            <person name="Rong C."/>
            <person name="Zhao S."/>
            <person name="Li D."/>
            <person name="Wang L."/>
            <person name="Wang S."/>
            <person name="Ma K."/>
            <person name="Xu F."/>
            <person name="Liu Y."/>
        </authorList>
    </citation>
    <scope>NUCLEOTIDE SEQUENCE</scope>
    <source>
        <strain evidence="10">JZB2117006</strain>
    </source>
</reference>
<keyword evidence="3 6" id="KW-0238">DNA-binding</keyword>
<dbReference type="PANTHER" id="PTHR24340">
    <property type="entry name" value="HOMEOBOX PROTEIN NKX"/>
    <property type="match status" value="1"/>
</dbReference>
<dbReference type="PROSITE" id="PS00027">
    <property type="entry name" value="HOMEOBOX_1"/>
    <property type="match status" value="1"/>
</dbReference>
<proteinExistence type="predicted"/>
<keyword evidence="5 6" id="KW-0539">Nucleus</keyword>
<evidence type="ECO:0000256" key="1">
    <source>
        <dbReference type="ARBA" id="ARBA00004123"/>
    </source>
</evidence>
<evidence type="ECO:0000256" key="4">
    <source>
        <dbReference type="ARBA" id="ARBA00023155"/>
    </source>
</evidence>
<keyword evidence="4 6" id="KW-0371">Homeobox</keyword>
<organism evidence="10">
    <name type="scientific">Collybia nuda</name>
    <dbReference type="NCBI Taxonomy" id="64659"/>
    <lineage>
        <taxon>Eukaryota</taxon>
        <taxon>Fungi</taxon>
        <taxon>Dikarya</taxon>
        <taxon>Basidiomycota</taxon>
        <taxon>Agaricomycotina</taxon>
        <taxon>Agaricomycetes</taxon>
        <taxon>Agaricomycetidae</taxon>
        <taxon>Agaricales</taxon>
        <taxon>Tricholomatineae</taxon>
        <taxon>Clitocybaceae</taxon>
        <taxon>Collybia</taxon>
    </lineage>
</organism>
<sequence>MDCSTSPYRLGLHQIVTVAQSIKPSLYSALSRADHNAQTPSKTNTNPNLNLTPPTLALPLPDEIISSLLHLGCPQDSARSLSNAFVDSARRIRDAYEISYRKVTAQFASDPERFSTRVQNTRSLLERKYREQILTAERVAVDQAKKLQQMQSTKPKPIFNQEFVPLLETYFEYNAYPSAPDRASLAKKSMMTTRQIEVWFQNHRNRAKKEGRALRRLSNDPLSIRISTEISGKRTSPFLIPENRDRLSPSITSSSPELNNERNEENPGCFLFASHAPPHAFPTAYPPTCEYEPFPTKTGQHNFLAPVWTRRPATVCPPRTIPDMDELISDFLTKLRIRTSQSNSSLPSKYPWFATTYTVPCTAPHPALIRSTSNNLCPPSLPSTLPGCIVQPQLRRHQSPELRRIEPVTAGMTSRPRKVARLPRRMPKSAGQSYRGVSPTFSDASSPSRIPSPSSRSSSFASTSTNRDRIPSLGSSSSSTLSTPDIESTSLPDVASMPYIAGVDFQDDDDLHTYVINSTQISGIQWAKKACANPVLQPLRRTLDGNSLSPASV</sequence>
<evidence type="ECO:0000259" key="9">
    <source>
        <dbReference type="PROSITE" id="PS50071"/>
    </source>
</evidence>
<dbReference type="EMBL" id="KM268905">
    <property type="protein sequence ID" value="AKF12275.1"/>
    <property type="molecule type" value="Genomic_DNA"/>
</dbReference>
<feature type="compositionally biased region" description="Low complexity" evidence="8">
    <location>
        <begin position="441"/>
        <end position="465"/>
    </location>
</feature>
<feature type="compositionally biased region" description="Low complexity" evidence="8">
    <location>
        <begin position="472"/>
        <end position="483"/>
    </location>
</feature>
<dbReference type="GO" id="GO:0030154">
    <property type="term" value="P:cell differentiation"/>
    <property type="evidence" value="ECO:0007669"/>
    <property type="project" value="TreeGrafter"/>
</dbReference>
<gene>
    <name evidence="10" type="primary">HD2</name>
</gene>
<dbReference type="Gene3D" id="1.10.10.60">
    <property type="entry name" value="Homeodomain-like"/>
    <property type="match status" value="1"/>
</dbReference>
<dbReference type="GO" id="GO:0000978">
    <property type="term" value="F:RNA polymerase II cis-regulatory region sequence-specific DNA binding"/>
    <property type="evidence" value="ECO:0007669"/>
    <property type="project" value="TreeGrafter"/>
</dbReference>
<dbReference type="AlphaFoldDB" id="A0A0K0MNM3"/>
<dbReference type="SUPFAM" id="SSF46689">
    <property type="entry name" value="Homeodomain-like"/>
    <property type="match status" value="1"/>
</dbReference>
<feature type="compositionally biased region" description="Basic residues" evidence="8">
    <location>
        <begin position="415"/>
        <end position="427"/>
    </location>
</feature>
<comment type="subcellular location">
    <subcellularLocation>
        <location evidence="1 6 7">Nucleus</location>
    </subcellularLocation>
</comment>
<feature type="region of interest" description="Disordered" evidence="8">
    <location>
        <begin position="31"/>
        <end position="50"/>
    </location>
</feature>
<evidence type="ECO:0000256" key="3">
    <source>
        <dbReference type="ARBA" id="ARBA00023125"/>
    </source>
</evidence>
<feature type="region of interest" description="Disordered" evidence="8">
    <location>
        <begin position="237"/>
        <end position="266"/>
    </location>
</feature>
<dbReference type="PANTHER" id="PTHR24340:SF41">
    <property type="entry name" value="MUSCLE-SPECIFIC HOMEOBOX PROTEIN TINMAN-RELATED"/>
    <property type="match status" value="1"/>
</dbReference>
<dbReference type="InterPro" id="IPR001356">
    <property type="entry name" value="HD"/>
</dbReference>
<dbReference type="GO" id="GO:0005634">
    <property type="term" value="C:nucleus"/>
    <property type="evidence" value="ECO:0007669"/>
    <property type="project" value="UniProtKB-SubCell"/>
</dbReference>
<dbReference type="PROSITE" id="PS50071">
    <property type="entry name" value="HOMEOBOX_2"/>
    <property type="match status" value="1"/>
</dbReference>
<dbReference type="InterPro" id="IPR050394">
    <property type="entry name" value="Homeobox_NK-like"/>
</dbReference>
<feature type="domain" description="Homeobox" evidence="9">
    <location>
        <begin position="150"/>
        <end position="210"/>
    </location>
</feature>
<evidence type="ECO:0000256" key="7">
    <source>
        <dbReference type="RuleBase" id="RU000682"/>
    </source>
</evidence>
<dbReference type="CDD" id="cd00086">
    <property type="entry name" value="homeodomain"/>
    <property type="match status" value="1"/>
</dbReference>
<evidence type="ECO:0000256" key="2">
    <source>
        <dbReference type="ARBA" id="ARBA00022473"/>
    </source>
</evidence>
<evidence type="ECO:0000256" key="6">
    <source>
        <dbReference type="PROSITE-ProRule" id="PRU00108"/>
    </source>
</evidence>
<dbReference type="InterPro" id="IPR009057">
    <property type="entry name" value="Homeodomain-like_sf"/>
</dbReference>
<dbReference type="SMART" id="SM00389">
    <property type="entry name" value="HOX"/>
    <property type="match status" value="1"/>
</dbReference>
<evidence type="ECO:0000256" key="5">
    <source>
        <dbReference type="ARBA" id="ARBA00023242"/>
    </source>
</evidence>
<evidence type="ECO:0000313" key="10">
    <source>
        <dbReference type="EMBL" id="AKF12275.1"/>
    </source>
</evidence>
<protein>
    <submittedName>
        <fullName evidence="10">Homeodomain 2 mating type protein</fullName>
    </submittedName>
</protein>
<keyword evidence="2" id="KW-0217">Developmental protein</keyword>
<feature type="DNA-binding region" description="Homeobox" evidence="6">
    <location>
        <begin position="152"/>
        <end position="211"/>
    </location>
</feature>
<dbReference type="InterPro" id="IPR017970">
    <property type="entry name" value="Homeobox_CS"/>
</dbReference>
<evidence type="ECO:0000256" key="8">
    <source>
        <dbReference type="SAM" id="MobiDB-lite"/>
    </source>
</evidence>